<accession>A0A1Z1W3G6</accession>
<dbReference type="InterPro" id="IPR009908">
    <property type="entry name" value="Methylamine_util_MauE"/>
</dbReference>
<dbReference type="UniPathway" id="UPA00895"/>
<keyword evidence="4 5" id="KW-0472">Membrane</keyword>
<dbReference type="OrthoDB" id="3430313at2"/>
<evidence type="ECO:0000313" key="8">
    <source>
        <dbReference type="Proteomes" id="UP000195880"/>
    </source>
</evidence>
<evidence type="ECO:0000256" key="3">
    <source>
        <dbReference type="ARBA" id="ARBA00022989"/>
    </source>
</evidence>
<sequence length="144" mass="13846">MPPALVRPVAVTVIAGEAAVCVLLAAPARGATTAGLLVAAALLAAFTVGIAAALRRGVTAPCRCFGASSTPLGTLHLVRNTVLCALALAGALAAPTAESAPPGGALVAGGAGLVAGALVTQLDHLLALFRPLPATPRTAGSHAH</sequence>
<keyword evidence="3 5" id="KW-1133">Transmembrane helix</keyword>
<evidence type="ECO:0000256" key="1">
    <source>
        <dbReference type="ARBA" id="ARBA00004141"/>
    </source>
</evidence>
<dbReference type="eggNOG" id="COG1225">
    <property type="taxonomic scope" value="Bacteria"/>
</dbReference>
<feature type="transmembrane region" description="Helical" evidence="5">
    <location>
        <begin position="33"/>
        <end position="54"/>
    </location>
</feature>
<evidence type="ECO:0000259" key="6">
    <source>
        <dbReference type="Pfam" id="PF07291"/>
    </source>
</evidence>
<dbReference type="AlphaFoldDB" id="A0A1Z1W3G6"/>
<feature type="transmembrane region" description="Helical" evidence="5">
    <location>
        <begin position="6"/>
        <end position="26"/>
    </location>
</feature>
<comment type="subcellular location">
    <subcellularLocation>
        <location evidence="1">Membrane</location>
        <topology evidence="1">Multi-pass membrane protein</topology>
    </subcellularLocation>
</comment>
<feature type="domain" description="Methylamine utilisation protein MauE" evidence="6">
    <location>
        <begin position="2"/>
        <end position="92"/>
    </location>
</feature>
<proteinExistence type="predicted"/>
<evidence type="ECO:0000313" key="7">
    <source>
        <dbReference type="EMBL" id="ARX80962.1"/>
    </source>
</evidence>
<dbReference type="STRING" id="67267.GCA_000716675_00743"/>
<dbReference type="KEGG" id="salf:SMD44_00360"/>
<keyword evidence="2 5" id="KW-0812">Transmembrane</keyword>
<gene>
    <name evidence="7" type="ORF">SMD44_00360</name>
</gene>
<dbReference type="Pfam" id="PF07291">
    <property type="entry name" value="MauE"/>
    <property type="match status" value="1"/>
</dbReference>
<dbReference type="EMBL" id="CP021748">
    <property type="protein sequence ID" value="ARX80962.1"/>
    <property type="molecule type" value="Genomic_DNA"/>
</dbReference>
<organism evidence="7 8">
    <name type="scientific">Streptomyces alboflavus</name>
    <dbReference type="NCBI Taxonomy" id="67267"/>
    <lineage>
        <taxon>Bacteria</taxon>
        <taxon>Bacillati</taxon>
        <taxon>Actinomycetota</taxon>
        <taxon>Actinomycetes</taxon>
        <taxon>Kitasatosporales</taxon>
        <taxon>Streptomycetaceae</taxon>
        <taxon>Streptomyces</taxon>
    </lineage>
</organism>
<name>A0A1Z1W3G6_9ACTN</name>
<protein>
    <recommendedName>
        <fullName evidence="6">Methylamine utilisation protein MauE domain-containing protein</fullName>
    </recommendedName>
</protein>
<evidence type="ECO:0000256" key="4">
    <source>
        <dbReference type="ARBA" id="ARBA00023136"/>
    </source>
</evidence>
<evidence type="ECO:0000256" key="5">
    <source>
        <dbReference type="SAM" id="Phobius"/>
    </source>
</evidence>
<evidence type="ECO:0000256" key="2">
    <source>
        <dbReference type="ARBA" id="ARBA00022692"/>
    </source>
</evidence>
<keyword evidence="8" id="KW-1185">Reference proteome</keyword>
<dbReference type="GO" id="GO:0030416">
    <property type="term" value="P:methylamine metabolic process"/>
    <property type="evidence" value="ECO:0007669"/>
    <property type="project" value="InterPro"/>
</dbReference>
<dbReference type="GO" id="GO:0016020">
    <property type="term" value="C:membrane"/>
    <property type="evidence" value="ECO:0007669"/>
    <property type="project" value="UniProtKB-SubCell"/>
</dbReference>
<reference evidence="7 8" key="1">
    <citation type="submission" date="2017-05" db="EMBL/GenBank/DDBJ databases">
        <title>Streptomyces alboflavus Genome sequencing and assembly.</title>
        <authorList>
            <person name="Wang Y."/>
            <person name="Du B."/>
            <person name="Ding Y."/>
            <person name="Liu H."/>
            <person name="Hou Q."/>
            <person name="Liu K."/>
            <person name="Wang C."/>
            <person name="Yao L."/>
        </authorList>
    </citation>
    <scope>NUCLEOTIDE SEQUENCE [LARGE SCALE GENOMIC DNA]</scope>
    <source>
        <strain evidence="7 8">MDJK44</strain>
    </source>
</reference>
<dbReference type="Proteomes" id="UP000195880">
    <property type="component" value="Chromosome"/>
</dbReference>